<dbReference type="AlphaFoldDB" id="A0A3L6RUI3"/>
<accession>A0A3L6RUI3</accession>
<gene>
    <name evidence="1" type="ORF">C2845_PM11G05450</name>
</gene>
<organism evidence="1 2">
    <name type="scientific">Panicum miliaceum</name>
    <name type="common">Proso millet</name>
    <name type="synonym">Broomcorn millet</name>
    <dbReference type="NCBI Taxonomy" id="4540"/>
    <lineage>
        <taxon>Eukaryota</taxon>
        <taxon>Viridiplantae</taxon>
        <taxon>Streptophyta</taxon>
        <taxon>Embryophyta</taxon>
        <taxon>Tracheophyta</taxon>
        <taxon>Spermatophyta</taxon>
        <taxon>Magnoliopsida</taxon>
        <taxon>Liliopsida</taxon>
        <taxon>Poales</taxon>
        <taxon>Poaceae</taxon>
        <taxon>PACMAD clade</taxon>
        <taxon>Panicoideae</taxon>
        <taxon>Panicodae</taxon>
        <taxon>Paniceae</taxon>
        <taxon>Panicinae</taxon>
        <taxon>Panicum</taxon>
        <taxon>Panicum sect. Panicum</taxon>
    </lineage>
</organism>
<name>A0A3L6RUI3_PANMI</name>
<proteinExistence type="predicted"/>
<keyword evidence="2" id="KW-1185">Reference proteome</keyword>
<protein>
    <submittedName>
        <fullName evidence="1">Uncharacterized protein</fullName>
    </submittedName>
</protein>
<evidence type="ECO:0000313" key="1">
    <source>
        <dbReference type="EMBL" id="RLN09431.1"/>
    </source>
</evidence>
<evidence type="ECO:0000313" key="2">
    <source>
        <dbReference type="Proteomes" id="UP000275267"/>
    </source>
</evidence>
<sequence length="51" mass="5373">MRYTNADALSVKIASSDDGGKQCIPGISANVITVKIASRLMYMALSLPETA</sequence>
<dbReference type="Proteomes" id="UP000275267">
    <property type="component" value="Unassembled WGS sequence"/>
</dbReference>
<comment type="caution">
    <text evidence="1">The sequence shown here is derived from an EMBL/GenBank/DDBJ whole genome shotgun (WGS) entry which is preliminary data.</text>
</comment>
<dbReference type="EMBL" id="PQIB02000007">
    <property type="protein sequence ID" value="RLN09431.1"/>
    <property type="molecule type" value="Genomic_DNA"/>
</dbReference>
<reference evidence="2" key="1">
    <citation type="journal article" date="2019" name="Nat. Commun.">
        <title>The genome of broomcorn millet.</title>
        <authorList>
            <person name="Zou C."/>
            <person name="Miki D."/>
            <person name="Li D."/>
            <person name="Tang Q."/>
            <person name="Xiao L."/>
            <person name="Rajput S."/>
            <person name="Deng P."/>
            <person name="Jia W."/>
            <person name="Huang R."/>
            <person name="Zhang M."/>
            <person name="Sun Y."/>
            <person name="Hu J."/>
            <person name="Fu X."/>
            <person name="Schnable P.S."/>
            <person name="Li F."/>
            <person name="Zhang H."/>
            <person name="Feng B."/>
            <person name="Zhu X."/>
            <person name="Liu R."/>
            <person name="Schnable J.C."/>
            <person name="Zhu J.-K."/>
            <person name="Zhang H."/>
        </authorList>
    </citation>
    <scope>NUCLEOTIDE SEQUENCE [LARGE SCALE GENOMIC DNA]</scope>
</reference>